<proteinExistence type="predicted"/>
<dbReference type="SMART" id="SM00026">
    <property type="entry name" value="EPEND"/>
    <property type="match status" value="1"/>
</dbReference>
<dbReference type="AlphaFoldDB" id="A0A3M7RTR7"/>
<dbReference type="Pfam" id="PF00811">
    <property type="entry name" value="Ependymin"/>
    <property type="match status" value="1"/>
</dbReference>
<dbReference type="PANTHER" id="PTHR10697">
    <property type="entry name" value="MAMMALIAN EPENDYMIN-RELATED PROTEIN 1"/>
    <property type="match status" value="1"/>
</dbReference>
<gene>
    <name evidence="2" type="ORF">BpHYR1_036482</name>
</gene>
<comment type="caution">
    <text evidence="2">The sequence shown here is derived from an EMBL/GenBank/DDBJ whole genome shotgun (WGS) entry which is preliminary data.</text>
</comment>
<keyword evidence="1" id="KW-0732">Signal</keyword>
<evidence type="ECO:0000256" key="1">
    <source>
        <dbReference type="SAM" id="SignalP"/>
    </source>
</evidence>
<dbReference type="GO" id="GO:0007160">
    <property type="term" value="P:cell-matrix adhesion"/>
    <property type="evidence" value="ECO:0007669"/>
    <property type="project" value="InterPro"/>
</dbReference>
<dbReference type="GO" id="GO:0005764">
    <property type="term" value="C:lysosome"/>
    <property type="evidence" value="ECO:0007669"/>
    <property type="project" value="TreeGrafter"/>
</dbReference>
<dbReference type="EMBL" id="REGN01002628">
    <property type="protein sequence ID" value="RNA26964.1"/>
    <property type="molecule type" value="Genomic_DNA"/>
</dbReference>
<dbReference type="GO" id="GO:0005509">
    <property type="term" value="F:calcium ion binding"/>
    <property type="evidence" value="ECO:0007669"/>
    <property type="project" value="InterPro"/>
</dbReference>
<evidence type="ECO:0000313" key="3">
    <source>
        <dbReference type="Proteomes" id="UP000276133"/>
    </source>
</evidence>
<organism evidence="2 3">
    <name type="scientific">Brachionus plicatilis</name>
    <name type="common">Marine rotifer</name>
    <name type="synonym">Brachionus muelleri</name>
    <dbReference type="NCBI Taxonomy" id="10195"/>
    <lineage>
        <taxon>Eukaryota</taxon>
        <taxon>Metazoa</taxon>
        <taxon>Spiralia</taxon>
        <taxon>Gnathifera</taxon>
        <taxon>Rotifera</taxon>
        <taxon>Eurotatoria</taxon>
        <taxon>Monogononta</taxon>
        <taxon>Pseudotrocha</taxon>
        <taxon>Ploima</taxon>
        <taxon>Brachionidae</taxon>
        <taxon>Brachionus</taxon>
    </lineage>
</organism>
<accession>A0A3M7RTR7</accession>
<dbReference type="GO" id="GO:0005576">
    <property type="term" value="C:extracellular region"/>
    <property type="evidence" value="ECO:0007669"/>
    <property type="project" value="InterPro"/>
</dbReference>
<sequence length="200" mass="23080">MSCLIILSLALAISSVFGQLPVPCTSPPQWEARVYFYDSFQKDTVLARITYDSVYKRERIIEEYRLGDQDDYYDVLYLHSQQIEYRFNFKTKECKKQAITRPWRDFGVPSNATSYGESYVGSSAVANANVLITTWGKEFTDEKGNKIDYMGSWTLEGCLPIYSHYFSKADNINTHTSFYDIVPGIDNPNVFIPRKECLTF</sequence>
<reference evidence="2 3" key="1">
    <citation type="journal article" date="2018" name="Sci. Rep.">
        <title>Genomic signatures of local adaptation to the degree of environmental predictability in rotifers.</title>
        <authorList>
            <person name="Franch-Gras L."/>
            <person name="Hahn C."/>
            <person name="Garcia-Roger E.M."/>
            <person name="Carmona M.J."/>
            <person name="Serra M."/>
            <person name="Gomez A."/>
        </authorList>
    </citation>
    <scope>NUCLEOTIDE SEQUENCE [LARGE SCALE GENOMIC DNA]</scope>
    <source>
        <strain evidence="2">HYR1</strain>
    </source>
</reference>
<feature type="signal peptide" evidence="1">
    <location>
        <begin position="1"/>
        <end position="18"/>
    </location>
</feature>
<dbReference type="InterPro" id="IPR001299">
    <property type="entry name" value="Ependymin"/>
</dbReference>
<protein>
    <submittedName>
        <fullName evidence="2">Mammalian ependymin-related 1-like</fullName>
    </submittedName>
</protein>
<dbReference type="OrthoDB" id="6084362at2759"/>
<evidence type="ECO:0000313" key="2">
    <source>
        <dbReference type="EMBL" id="RNA26964.1"/>
    </source>
</evidence>
<name>A0A3M7RTR7_BRAPC</name>
<feature type="chain" id="PRO_5018120987" evidence="1">
    <location>
        <begin position="19"/>
        <end position="200"/>
    </location>
</feature>
<dbReference type="PANTHER" id="PTHR10697:SF1">
    <property type="entry name" value="MAMMALIAN EPENDYMIN-RELATED PROTEIN 1"/>
    <property type="match status" value="1"/>
</dbReference>
<keyword evidence="3" id="KW-1185">Reference proteome</keyword>
<dbReference type="Proteomes" id="UP000276133">
    <property type="component" value="Unassembled WGS sequence"/>
</dbReference>